<proteinExistence type="predicted"/>
<dbReference type="AlphaFoldDB" id="A0A382XNH8"/>
<protein>
    <submittedName>
        <fullName evidence="2">Uncharacterized protein</fullName>
    </submittedName>
</protein>
<reference evidence="2" key="1">
    <citation type="submission" date="2018-05" db="EMBL/GenBank/DDBJ databases">
        <authorList>
            <person name="Lanie J.A."/>
            <person name="Ng W.-L."/>
            <person name="Kazmierczak K.M."/>
            <person name="Andrzejewski T.M."/>
            <person name="Davidsen T.M."/>
            <person name="Wayne K.J."/>
            <person name="Tettelin H."/>
            <person name="Glass J.I."/>
            <person name="Rusch D."/>
            <person name="Podicherti R."/>
            <person name="Tsui H.-C.T."/>
            <person name="Winkler M.E."/>
        </authorList>
    </citation>
    <scope>NUCLEOTIDE SEQUENCE</scope>
</reference>
<keyword evidence="1" id="KW-1133">Transmembrane helix</keyword>
<dbReference type="EMBL" id="UINC01168768">
    <property type="protein sequence ID" value="SVD71961.1"/>
    <property type="molecule type" value="Genomic_DNA"/>
</dbReference>
<keyword evidence="1" id="KW-0472">Membrane</keyword>
<accession>A0A382XNH8</accession>
<evidence type="ECO:0000256" key="1">
    <source>
        <dbReference type="SAM" id="Phobius"/>
    </source>
</evidence>
<keyword evidence="1" id="KW-0812">Transmembrane</keyword>
<evidence type="ECO:0000313" key="2">
    <source>
        <dbReference type="EMBL" id="SVD71961.1"/>
    </source>
</evidence>
<sequence>YIFGGTSIFQMHLQGKGFRFPHWVPLDNFFSSAPFFNMSPYLATMIVLVIISSNKLRIKLSAPACLTMPFYKGS</sequence>
<feature type="non-terminal residue" evidence="2">
    <location>
        <position position="1"/>
    </location>
</feature>
<gene>
    <name evidence="2" type="ORF">METZ01_LOCUS424815</name>
</gene>
<name>A0A382XNH8_9ZZZZ</name>
<feature type="transmembrane region" description="Helical" evidence="1">
    <location>
        <begin position="29"/>
        <end position="51"/>
    </location>
</feature>
<organism evidence="2">
    <name type="scientific">marine metagenome</name>
    <dbReference type="NCBI Taxonomy" id="408172"/>
    <lineage>
        <taxon>unclassified sequences</taxon>
        <taxon>metagenomes</taxon>
        <taxon>ecological metagenomes</taxon>
    </lineage>
</organism>